<evidence type="ECO:0000256" key="1">
    <source>
        <dbReference type="SAM" id="MobiDB-lite"/>
    </source>
</evidence>
<dbReference type="EMBL" id="CYRY02022037">
    <property type="protein sequence ID" value="VCW97509.1"/>
    <property type="molecule type" value="Genomic_DNA"/>
</dbReference>
<dbReference type="Proteomes" id="UP000269945">
    <property type="component" value="Unassembled WGS sequence"/>
</dbReference>
<comment type="caution">
    <text evidence="2">The sequence shown here is derived from an EMBL/GenBank/DDBJ whole genome shotgun (WGS) entry which is preliminary data.</text>
</comment>
<accession>A0A9X9LVP3</accession>
<feature type="non-terminal residue" evidence="2">
    <location>
        <position position="1"/>
    </location>
</feature>
<reference evidence="2 3" key="1">
    <citation type="submission" date="2018-10" db="EMBL/GenBank/DDBJ databases">
        <authorList>
            <person name="Ekblom R."/>
            <person name="Jareborg N."/>
        </authorList>
    </citation>
    <scope>NUCLEOTIDE SEQUENCE [LARGE SCALE GENOMIC DNA]</scope>
    <source>
        <tissue evidence="2">Muscle</tissue>
    </source>
</reference>
<organism evidence="2 3">
    <name type="scientific">Gulo gulo</name>
    <name type="common">Wolverine</name>
    <name type="synonym">Gluton</name>
    <dbReference type="NCBI Taxonomy" id="48420"/>
    <lineage>
        <taxon>Eukaryota</taxon>
        <taxon>Metazoa</taxon>
        <taxon>Chordata</taxon>
        <taxon>Craniata</taxon>
        <taxon>Vertebrata</taxon>
        <taxon>Euteleostomi</taxon>
        <taxon>Mammalia</taxon>
        <taxon>Eutheria</taxon>
        <taxon>Laurasiatheria</taxon>
        <taxon>Carnivora</taxon>
        <taxon>Caniformia</taxon>
        <taxon>Musteloidea</taxon>
        <taxon>Mustelidae</taxon>
        <taxon>Guloninae</taxon>
        <taxon>Gulo</taxon>
    </lineage>
</organism>
<evidence type="ECO:0000313" key="3">
    <source>
        <dbReference type="Proteomes" id="UP000269945"/>
    </source>
</evidence>
<name>A0A9X9LVP3_GULGU</name>
<gene>
    <name evidence="2" type="ORF">BN2614_LOCUS8</name>
</gene>
<sequence>TAAKGPVPSLENCPSGPDPTRAPGESWGQIKPGPWEKRADANYPSEARIWPSMLSTNHRTHPLRK</sequence>
<keyword evidence="3" id="KW-1185">Reference proteome</keyword>
<feature type="region of interest" description="Disordered" evidence="1">
    <location>
        <begin position="1"/>
        <end position="65"/>
    </location>
</feature>
<dbReference type="AlphaFoldDB" id="A0A9X9LVP3"/>
<protein>
    <submittedName>
        <fullName evidence="2">Uncharacterized protein</fullName>
    </submittedName>
</protein>
<proteinExistence type="predicted"/>
<evidence type="ECO:0000313" key="2">
    <source>
        <dbReference type="EMBL" id="VCW97509.1"/>
    </source>
</evidence>